<dbReference type="OrthoDB" id="1447802at2"/>
<dbReference type="RefSeq" id="WP_073569809.1">
    <property type="nucleotide sequence ID" value="NZ_FRXN01000001.1"/>
</dbReference>
<dbReference type="AlphaFoldDB" id="A0A1M7Z3S3"/>
<keyword evidence="1" id="KW-1133">Transmembrane helix</keyword>
<feature type="transmembrane region" description="Helical" evidence="1">
    <location>
        <begin position="69"/>
        <end position="90"/>
    </location>
</feature>
<dbReference type="STRING" id="1073327.SAMN04488108_0111"/>
<accession>A0A1M7Z3S3</accession>
<keyword evidence="1" id="KW-0472">Membrane</keyword>
<keyword evidence="1" id="KW-0812">Transmembrane</keyword>
<protein>
    <recommendedName>
        <fullName evidence="4">Magnesium citrate secondary transporter</fullName>
    </recommendedName>
</protein>
<feature type="transmembrane region" description="Helical" evidence="1">
    <location>
        <begin position="40"/>
        <end position="57"/>
    </location>
</feature>
<evidence type="ECO:0000313" key="3">
    <source>
        <dbReference type="Proteomes" id="UP000184609"/>
    </source>
</evidence>
<proteinExistence type="predicted"/>
<sequence length="125" mass="14474">MTVLKNPIFFVSALLFWVNQGAEKLFGETHSFIRSYEDDLLAMPVILGITLQVFQWIHPLKNQFRFTWVQCLVGFLYVSVAFEGILPLYSETYTRDYWDIVCYAIGTFGFYKLINPKASPQISEG</sequence>
<evidence type="ECO:0000256" key="1">
    <source>
        <dbReference type="SAM" id="Phobius"/>
    </source>
</evidence>
<evidence type="ECO:0008006" key="4">
    <source>
        <dbReference type="Google" id="ProtNLM"/>
    </source>
</evidence>
<keyword evidence="3" id="KW-1185">Reference proteome</keyword>
<reference evidence="3" key="1">
    <citation type="submission" date="2016-12" db="EMBL/GenBank/DDBJ databases">
        <authorList>
            <person name="Varghese N."/>
            <person name="Submissions S."/>
        </authorList>
    </citation>
    <scope>NUCLEOTIDE SEQUENCE [LARGE SCALE GENOMIC DNA]</scope>
    <source>
        <strain evidence="3">DSM 25035</strain>
    </source>
</reference>
<name>A0A1M7Z3S3_9BACT</name>
<evidence type="ECO:0000313" key="2">
    <source>
        <dbReference type="EMBL" id="SHO59475.1"/>
    </source>
</evidence>
<dbReference type="EMBL" id="FRXN01000001">
    <property type="protein sequence ID" value="SHO59475.1"/>
    <property type="molecule type" value="Genomic_DNA"/>
</dbReference>
<gene>
    <name evidence="2" type="ORF">SAMN04488108_0111</name>
</gene>
<dbReference type="Proteomes" id="UP000184609">
    <property type="component" value="Unassembled WGS sequence"/>
</dbReference>
<organism evidence="2 3">
    <name type="scientific">Algoriphagus zhangzhouensis</name>
    <dbReference type="NCBI Taxonomy" id="1073327"/>
    <lineage>
        <taxon>Bacteria</taxon>
        <taxon>Pseudomonadati</taxon>
        <taxon>Bacteroidota</taxon>
        <taxon>Cytophagia</taxon>
        <taxon>Cytophagales</taxon>
        <taxon>Cyclobacteriaceae</taxon>
        <taxon>Algoriphagus</taxon>
    </lineage>
</organism>